<evidence type="ECO:0000313" key="3">
    <source>
        <dbReference type="Proteomes" id="UP000189670"/>
    </source>
</evidence>
<accession>A0A1V1PFH6</accession>
<comment type="caution">
    <text evidence="2">The sequence shown here is derived from an EMBL/GenBank/DDBJ whole genome shotgun (WGS) entry which is preliminary data.</text>
</comment>
<gene>
    <name evidence="2" type="ORF">OMM_00862</name>
</gene>
<sequence>MPQKNLNISEGAIRYAIKIKRLNHSKQTTSSTKHLKAPSQRSKEDRQGDNGIGVKRHTERALARMGRLKEAKPIFSAVDGLSRVGVLLSLPILLSQGLIEVGEEIFGSLNPGFFGLRSVLICISFMSLLRIKNVEQLKEHSPGDLGILLGLDRFPEAKTLRRKIDEIGKKGKAKEFSKLLSKRWSENSPEALGYLYIDGHVRAYNGKRKLPKTHIARRRLCMPATTDFWINDSNSEPVFMITTEANDGMLKVIENKIIPEIRRLVNTDRRVTLVFDREGWSPNSFKSWDRNNQVDILTYRKGNYDKWPLENFIEVEKMICGNRVKYSLGQRSIQLSNGFWVREIRRLCESGHQTSIITTLQKQCYVELAYRMFFRWSQEIYFKYMRQEYNIDHLYTYKTVSADPNRLVPNPHKKIVRKESNRIKNQIDKYMKRYGELTLQQDEESKSKSNIGSKVNSKNKSKKGRKIKSKKSSKTKSNVDSKAGNNSKKSKKSDEPEDIIEIEKKIKELQIKHNQLKEKVKGQPEKIKIGDIMNNEEIVMLETERKIIIDTIKMLCYRAETELFNLIYPFFSRQEDEGRAFIKSLFYLSGDLIPDEERGCILISYHTLANRRSNIALKEVCRLMNDEKIKYPGTDKLLIYESQKDELTN</sequence>
<feature type="region of interest" description="Disordered" evidence="1">
    <location>
        <begin position="25"/>
        <end position="52"/>
    </location>
</feature>
<dbReference type="Pfam" id="PF21804">
    <property type="entry name" value="Transposase_29"/>
    <property type="match status" value="2"/>
</dbReference>
<feature type="compositionally biased region" description="Basic residues" evidence="1">
    <location>
        <begin position="457"/>
        <end position="474"/>
    </location>
</feature>
<dbReference type="EMBL" id="ATBP01000052">
    <property type="protein sequence ID" value="ETR73550.1"/>
    <property type="molecule type" value="Genomic_DNA"/>
</dbReference>
<reference evidence="3" key="1">
    <citation type="submission" date="2012-11" db="EMBL/GenBank/DDBJ databases">
        <authorList>
            <person name="Lucero-Rivera Y.E."/>
            <person name="Tovar-Ramirez D."/>
        </authorList>
    </citation>
    <scope>NUCLEOTIDE SEQUENCE [LARGE SCALE GENOMIC DNA]</scope>
    <source>
        <strain evidence="3">Araruama</strain>
    </source>
</reference>
<evidence type="ECO:0000256" key="1">
    <source>
        <dbReference type="SAM" id="MobiDB-lite"/>
    </source>
</evidence>
<name>A0A1V1PFH6_9BACT</name>
<dbReference type="AlphaFoldDB" id="A0A1V1PFH6"/>
<protein>
    <recommendedName>
        <fullName evidence="4">Transposase</fullName>
    </recommendedName>
</protein>
<dbReference type="InterPro" id="IPR049343">
    <property type="entry name" value="Transposase_29"/>
</dbReference>
<evidence type="ECO:0000313" key="2">
    <source>
        <dbReference type="EMBL" id="ETR73550.1"/>
    </source>
</evidence>
<feature type="region of interest" description="Disordered" evidence="1">
    <location>
        <begin position="441"/>
        <end position="496"/>
    </location>
</feature>
<proteinExistence type="predicted"/>
<dbReference type="Proteomes" id="UP000189670">
    <property type="component" value="Unassembled WGS sequence"/>
</dbReference>
<organism evidence="2 3">
    <name type="scientific">Candidatus Magnetoglobus multicellularis str. Araruama</name>
    <dbReference type="NCBI Taxonomy" id="890399"/>
    <lineage>
        <taxon>Bacteria</taxon>
        <taxon>Pseudomonadati</taxon>
        <taxon>Thermodesulfobacteriota</taxon>
        <taxon>Desulfobacteria</taxon>
        <taxon>Desulfobacterales</taxon>
        <taxon>Desulfobacteraceae</taxon>
        <taxon>Candidatus Magnetoglobus</taxon>
    </lineage>
</organism>
<evidence type="ECO:0008006" key="4">
    <source>
        <dbReference type="Google" id="ProtNLM"/>
    </source>
</evidence>